<gene>
    <name evidence="1" type="ORF">DM02DRAFT_295800</name>
</gene>
<evidence type="ECO:0000313" key="2">
    <source>
        <dbReference type="Proteomes" id="UP000244855"/>
    </source>
</evidence>
<sequence length="76" mass="8964">MVLAIQLCSGYECLIKHRTLNWGLIGCFAFIILTKSREYSQIPQRYDYILRLELTRRLAKKTRCLCASYVTSFLRL</sequence>
<dbReference type="EMBL" id="KZ805704">
    <property type="protein sequence ID" value="PVH92237.1"/>
    <property type="molecule type" value="Genomic_DNA"/>
</dbReference>
<protein>
    <submittedName>
        <fullName evidence="1">Uncharacterized protein</fullName>
    </submittedName>
</protein>
<organism evidence="1 2">
    <name type="scientific">Periconia macrospinosa</name>
    <dbReference type="NCBI Taxonomy" id="97972"/>
    <lineage>
        <taxon>Eukaryota</taxon>
        <taxon>Fungi</taxon>
        <taxon>Dikarya</taxon>
        <taxon>Ascomycota</taxon>
        <taxon>Pezizomycotina</taxon>
        <taxon>Dothideomycetes</taxon>
        <taxon>Pleosporomycetidae</taxon>
        <taxon>Pleosporales</taxon>
        <taxon>Massarineae</taxon>
        <taxon>Periconiaceae</taxon>
        <taxon>Periconia</taxon>
    </lineage>
</organism>
<proteinExistence type="predicted"/>
<accession>A0A2V1D2H5</accession>
<evidence type="ECO:0000313" key="1">
    <source>
        <dbReference type="EMBL" id="PVH92237.1"/>
    </source>
</evidence>
<dbReference type="AlphaFoldDB" id="A0A2V1D2H5"/>
<dbReference type="Proteomes" id="UP000244855">
    <property type="component" value="Unassembled WGS sequence"/>
</dbReference>
<reference evidence="1 2" key="1">
    <citation type="journal article" date="2018" name="Sci. Rep.">
        <title>Comparative genomics provides insights into the lifestyle and reveals functional heterogeneity of dark septate endophytic fungi.</title>
        <authorList>
            <person name="Knapp D.G."/>
            <person name="Nemeth J.B."/>
            <person name="Barry K."/>
            <person name="Hainaut M."/>
            <person name="Henrissat B."/>
            <person name="Johnson J."/>
            <person name="Kuo A."/>
            <person name="Lim J.H.P."/>
            <person name="Lipzen A."/>
            <person name="Nolan M."/>
            <person name="Ohm R.A."/>
            <person name="Tamas L."/>
            <person name="Grigoriev I.V."/>
            <person name="Spatafora J.W."/>
            <person name="Nagy L.G."/>
            <person name="Kovacs G.M."/>
        </authorList>
    </citation>
    <scope>NUCLEOTIDE SEQUENCE [LARGE SCALE GENOMIC DNA]</scope>
    <source>
        <strain evidence="1 2">DSE2036</strain>
    </source>
</reference>
<keyword evidence="2" id="KW-1185">Reference proteome</keyword>
<name>A0A2V1D2H5_9PLEO</name>